<keyword evidence="1" id="KW-0472">Membrane</keyword>
<dbReference type="KEGG" id="agy:ATC03_00590"/>
<evidence type="ECO:0000256" key="1">
    <source>
        <dbReference type="SAM" id="Phobius"/>
    </source>
</evidence>
<name>A0A191WB73_9MICO</name>
<dbReference type="STRING" id="453304.ATC03_00590"/>
<dbReference type="RefSeq" id="WP_067871831.1">
    <property type="nucleotide sequence ID" value="NZ_CP013979.1"/>
</dbReference>
<gene>
    <name evidence="2" type="ORF">ATC03_00590</name>
</gene>
<keyword evidence="1" id="KW-0812">Transmembrane</keyword>
<keyword evidence="3" id="KW-1185">Reference proteome</keyword>
<reference evidence="3" key="2">
    <citation type="submission" date="2016-01" db="EMBL/GenBank/DDBJ databases">
        <title>Complete genome sequence of Agromyces aureus AR33T and comparison with related organisms.</title>
        <authorList>
            <person name="Corretto E."/>
            <person name="Antonielli L."/>
            <person name="Sessitsch A."/>
            <person name="Brader G."/>
        </authorList>
    </citation>
    <scope>NUCLEOTIDE SEQUENCE [LARGE SCALE GENOMIC DNA]</scope>
    <source>
        <strain evidence="3">AR33</strain>
    </source>
</reference>
<feature type="transmembrane region" description="Helical" evidence="1">
    <location>
        <begin position="156"/>
        <end position="178"/>
    </location>
</feature>
<dbReference type="Proteomes" id="UP000078437">
    <property type="component" value="Chromosome"/>
</dbReference>
<keyword evidence="1" id="KW-1133">Transmembrane helix</keyword>
<organism evidence="2 3">
    <name type="scientific">Agromyces aureus</name>
    <dbReference type="NCBI Taxonomy" id="453304"/>
    <lineage>
        <taxon>Bacteria</taxon>
        <taxon>Bacillati</taxon>
        <taxon>Actinomycetota</taxon>
        <taxon>Actinomycetes</taxon>
        <taxon>Micrococcales</taxon>
        <taxon>Microbacteriaceae</taxon>
        <taxon>Agromyces</taxon>
    </lineage>
</organism>
<evidence type="ECO:0000313" key="2">
    <source>
        <dbReference type="EMBL" id="ANJ25487.1"/>
    </source>
</evidence>
<protein>
    <submittedName>
        <fullName evidence="2">Uncharacterized protein</fullName>
    </submittedName>
</protein>
<dbReference type="EMBL" id="CP013979">
    <property type="protein sequence ID" value="ANJ25487.1"/>
    <property type="molecule type" value="Genomic_DNA"/>
</dbReference>
<sequence>MPHLTAQADLAALPVAMVFTDGGGYIDDATDALQSGSVYVSPEVADASALQSQLTAQVGDSSIGIAVFSENAALEASGSEIVSQLAEATTYDTIIVAVGDDLSAGSRVLDTGEAMQIANEAQSGGSLDQTLTTTVQNVQEAEPAASGGTAGGAGGIVLPLAITIAVLAAGAAAVFGVIRSRRRGALGARDTRLPDAIRRHVATLRSLSIAYAQVGAAGNQVAAQTATDISGIATNVEELFTRLDQRSGADQRGLAAIELDATLRRLTGALDRDYLLDILTHPQLWDDPDERVREVRNAVSAVSEELVQNIKQVNARRGLHFQVSLDGLMGKRSELQQWERAFEQAADEGDAPPASPAPRA</sequence>
<accession>A0A191WB73</accession>
<dbReference type="AlphaFoldDB" id="A0A191WB73"/>
<reference evidence="2 3" key="1">
    <citation type="journal article" date="2016" name="Int. J. Syst. Evol. Microbiol.">
        <title>Agromyces aureus sp. nov., isolated from the rhizosphere of Salix caprea L. grown in a heavy-metal-contaminated soil.</title>
        <authorList>
            <person name="Corretto E."/>
            <person name="Antonielli L."/>
            <person name="Sessitsch A."/>
            <person name="Compant S."/>
            <person name="Gorfer M."/>
            <person name="Kuffner M."/>
            <person name="Brader G."/>
        </authorList>
    </citation>
    <scope>NUCLEOTIDE SEQUENCE [LARGE SCALE GENOMIC DNA]</scope>
    <source>
        <strain evidence="2 3">AR33</strain>
    </source>
</reference>
<evidence type="ECO:0000313" key="3">
    <source>
        <dbReference type="Proteomes" id="UP000078437"/>
    </source>
</evidence>
<dbReference type="OrthoDB" id="2004788at2"/>
<proteinExistence type="predicted"/>